<feature type="compositionally biased region" description="Low complexity" evidence="1">
    <location>
        <begin position="119"/>
        <end position="128"/>
    </location>
</feature>
<feature type="compositionally biased region" description="Polar residues" evidence="1">
    <location>
        <begin position="193"/>
        <end position="219"/>
    </location>
</feature>
<evidence type="ECO:0000256" key="1">
    <source>
        <dbReference type="SAM" id="MobiDB-lite"/>
    </source>
</evidence>
<dbReference type="AlphaFoldDB" id="A0A1J9PV81"/>
<organism evidence="2 3">
    <name type="scientific">Blastomyces percursus</name>
    <dbReference type="NCBI Taxonomy" id="1658174"/>
    <lineage>
        <taxon>Eukaryota</taxon>
        <taxon>Fungi</taxon>
        <taxon>Dikarya</taxon>
        <taxon>Ascomycota</taxon>
        <taxon>Pezizomycotina</taxon>
        <taxon>Eurotiomycetes</taxon>
        <taxon>Eurotiomycetidae</taxon>
        <taxon>Onygenales</taxon>
        <taxon>Ajellomycetaceae</taxon>
        <taxon>Blastomyces</taxon>
    </lineage>
</organism>
<accession>A0A1J9PV81</accession>
<feature type="compositionally biased region" description="Low complexity" evidence="1">
    <location>
        <begin position="240"/>
        <end position="255"/>
    </location>
</feature>
<dbReference type="Proteomes" id="UP000242791">
    <property type="component" value="Unassembled WGS sequence"/>
</dbReference>
<dbReference type="OrthoDB" id="5401654at2759"/>
<feature type="compositionally biased region" description="Polar residues" evidence="1">
    <location>
        <begin position="19"/>
        <end position="46"/>
    </location>
</feature>
<dbReference type="PANTHER" id="PTHR39610:SF1">
    <property type="match status" value="1"/>
</dbReference>
<evidence type="ECO:0000313" key="3">
    <source>
        <dbReference type="Proteomes" id="UP000242791"/>
    </source>
</evidence>
<evidence type="ECO:0000313" key="2">
    <source>
        <dbReference type="EMBL" id="OJD11779.1"/>
    </source>
</evidence>
<dbReference type="PANTHER" id="PTHR39610">
    <property type="entry name" value="BZIP DOMAIN-CONTAINING PROTEIN-RELATED"/>
    <property type="match status" value="1"/>
</dbReference>
<name>A0A1J9PV81_9EURO</name>
<sequence length="371" mass="39333">MAPDLNSVPPSPRPRVPSGTLSSGGLHPTTTNSTSAQPSPSASRRVSQVMGPPPVPHIPTSSGLTAGDNAGVGIGPGPIRHPRPLTVADLHLELEKEQEAVVNRLTRELTLLRQQTASVASTASSTSTNLNDSSDPQHPAPSRRNRSSSNISSRSVAGATSGVIAGGVTSIAPSRERDAPSSSSRPSLDITRGSLSREASVTSRRQSGNASPLLSSSYQPHAEYLSHHHHTSNQNPSHPPTYSYSHTYSPSHRSSFTSHPVPIPSSQPSTTAADHARSGSMSSSAGMLSRYEEAAHHRAELDAVKRENEMLRRRIRELEASLKDYRQLSALPPPQTPQQQRTVENNLAGTTSSLTTGLRATSLADDSAVER</sequence>
<feature type="compositionally biased region" description="Low complexity" evidence="1">
    <location>
        <begin position="278"/>
        <end position="289"/>
    </location>
</feature>
<feature type="region of interest" description="Disordered" evidence="1">
    <location>
        <begin position="1"/>
        <end position="80"/>
    </location>
</feature>
<gene>
    <name evidence="2" type="ORF">ACJ73_09471</name>
</gene>
<protein>
    <submittedName>
        <fullName evidence="2">Uncharacterized protein</fullName>
    </submittedName>
</protein>
<feature type="region of interest" description="Disordered" evidence="1">
    <location>
        <begin position="326"/>
        <end position="371"/>
    </location>
</feature>
<dbReference type="STRING" id="1658174.A0A1J9PV81"/>
<dbReference type="VEuPathDB" id="FungiDB:ACJ73_09471"/>
<comment type="caution">
    <text evidence="2">The sequence shown here is derived from an EMBL/GenBank/DDBJ whole genome shotgun (WGS) entry which is preliminary data.</text>
</comment>
<feature type="compositionally biased region" description="Low complexity" evidence="1">
    <location>
        <begin position="347"/>
        <end position="364"/>
    </location>
</feature>
<keyword evidence="3" id="KW-1185">Reference proteome</keyword>
<proteinExistence type="predicted"/>
<reference evidence="2 3" key="1">
    <citation type="submission" date="2015-08" db="EMBL/GenBank/DDBJ databases">
        <title>Emmonsia species relationships and genome sequence.</title>
        <authorList>
            <person name="Cuomo C.A."/>
            <person name="Schwartz I.S."/>
            <person name="Kenyon C."/>
            <person name="De Hoog G.S."/>
            <person name="Govender N.P."/>
            <person name="Botha A."/>
            <person name="Moreno L."/>
            <person name="De Vries M."/>
            <person name="Munoz J.F."/>
            <person name="Stielow J.B."/>
        </authorList>
    </citation>
    <scope>NUCLEOTIDE SEQUENCE [LARGE SCALE GENOMIC DNA]</scope>
    <source>
        <strain evidence="2 3">EI222</strain>
    </source>
</reference>
<feature type="region of interest" description="Disordered" evidence="1">
    <location>
        <begin position="119"/>
        <end position="291"/>
    </location>
</feature>
<dbReference type="EMBL" id="LGTZ01002690">
    <property type="protein sequence ID" value="OJD11779.1"/>
    <property type="molecule type" value="Genomic_DNA"/>
</dbReference>